<dbReference type="PRINTS" id="PR00420">
    <property type="entry name" value="RNGMNOXGNASE"/>
</dbReference>
<dbReference type="PANTHER" id="PTHR46720:SF3">
    <property type="entry name" value="FAD-BINDING DOMAIN-CONTAINING PROTEIN-RELATED"/>
    <property type="match status" value="1"/>
</dbReference>
<evidence type="ECO:0000256" key="3">
    <source>
        <dbReference type="ARBA" id="ARBA00023002"/>
    </source>
</evidence>
<keyword evidence="1" id="KW-0285">Flavoprotein</keyword>
<comment type="caution">
    <text evidence="5">The sequence shown here is derived from an EMBL/GenBank/DDBJ whole genome shotgun (WGS) entry which is preliminary data.</text>
</comment>
<dbReference type="Pfam" id="PF01494">
    <property type="entry name" value="FAD_binding_3"/>
    <property type="match status" value="1"/>
</dbReference>
<sequence length="423" mass="46611">MSQLRVAILGGGLAGAMLLRSLLPLKHLKVDIFESRPAFKEEGAAIGMATNALKALKDIDPDLLQCLERAGAVEENDLRAFISSGPESGEIYHTQSSPPGEILVKSVARAPFLSEILKDVPESCMHTAKRMIEIKRSEDEVYTILFEDGTEEQFDIVFGADGIHSSVRKYVLGESDPNSQAVGAGWWFYFVIAPIEEARAILGDWYLDKPRQQVFTGHGHFTLVGWTNDMKSVWGACGARMEEGFDKSAWKVDMTEEQFSKHFENDSEMAQKLAKLFYKSSPPDASPFCMFHHPATPTYVKGHVAIVGDAAHAPVPWQGSGGGQSAEDAVILSTLLSKISKKEEITAALEAYDQVRRPRCQAIIDSSYEVGLLATGSKPGVELDVEKLRAEMKHKWDHILPYDITTAKPQALETMKSLLSQQA</sequence>
<keyword evidence="2" id="KW-0274">FAD</keyword>
<dbReference type="InterPro" id="IPR036188">
    <property type="entry name" value="FAD/NAD-bd_sf"/>
</dbReference>
<protein>
    <recommendedName>
        <fullName evidence="4">FAD-binding domain-containing protein</fullName>
    </recommendedName>
</protein>
<gene>
    <name evidence="5" type="ORF">PRZ48_009269</name>
</gene>
<reference evidence="5 6" key="1">
    <citation type="journal article" date="2023" name="G3 (Bethesda)">
        <title>A chromosome-level genome assembly of Zasmidium syzygii isolated from banana leaves.</title>
        <authorList>
            <person name="van Westerhoven A.C."/>
            <person name="Mehrabi R."/>
            <person name="Talebi R."/>
            <person name="Steentjes M.B.F."/>
            <person name="Corcolon B."/>
            <person name="Chong P.A."/>
            <person name="Kema G.H.J."/>
            <person name="Seidl M.F."/>
        </authorList>
    </citation>
    <scope>NUCLEOTIDE SEQUENCE [LARGE SCALE GENOMIC DNA]</scope>
    <source>
        <strain evidence="5 6">P124</strain>
    </source>
</reference>
<accession>A0ABR0EB87</accession>
<dbReference type="InterPro" id="IPR002938">
    <property type="entry name" value="FAD-bd"/>
</dbReference>
<evidence type="ECO:0000313" key="5">
    <source>
        <dbReference type="EMBL" id="KAK4498759.1"/>
    </source>
</evidence>
<evidence type="ECO:0000256" key="2">
    <source>
        <dbReference type="ARBA" id="ARBA00022827"/>
    </source>
</evidence>
<keyword evidence="6" id="KW-1185">Reference proteome</keyword>
<organism evidence="5 6">
    <name type="scientific">Zasmidium cellare</name>
    <name type="common">Wine cellar mold</name>
    <name type="synonym">Racodium cellare</name>
    <dbReference type="NCBI Taxonomy" id="395010"/>
    <lineage>
        <taxon>Eukaryota</taxon>
        <taxon>Fungi</taxon>
        <taxon>Dikarya</taxon>
        <taxon>Ascomycota</taxon>
        <taxon>Pezizomycotina</taxon>
        <taxon>Dothideomycetes</taxon>
        <taxon>Dothideomycetidae</taxon>
        <taxon>Mycosphaerellales</taxon>
        <taxon>Mycosphaerellaceae</taxon>
        <taxon>Zasmidium</taxon>
    </lineage>
</organism>
<proteinExistence type="predicted"/>
<dbReference type="Proteomes" id="UP001305779">
    <property type="component" value="Unassembled WGS sequence"/>
</dbReference>
<feature type="domain" description="FAD-binding" evidence="4">
    <location>
        <begin position="5"/>
        <end position="366"/>
    </location>
</feature>
<dbReference type="InterPro" id="IPR051104">
    <property type="entry name" value="FAD_monoxygenase"/>
</dbReference>
<name>A0ABR0EB87_ZASCE</name>
<keyword evidence="3" id="KW-0560">Oxidoreductase</keyword>
<dbReference type="SUPFAM" id="SSF51905">
    <property type="entry name" value="FAD/NAD(P)-binding domain"/>
    <property type="match status" value="1"/>
</dbReference>
<dbReference type="EMBL" id="JAXOVC010000007">
    <property type="protein sequence ID" value="KAK4498759.1"/>
    <property type="molecule type" value="Genomic_DNA"/>
</dbReference>
<evidence type="ECO:0000313" key="6">
    <source>
        <dbReference type="Proteomes" id="UP001305779"/>
    </source>
</evidence>
<dbReference type="Gene3D" id="3.50.50.60">
    <property type="entry name" value="FAD/NAD(P)-binding domain"/>
    <property type="match status" value="1"/>
</dbReference>
<dbReference type="PANTHER" id="PTHR46720">
    <property type="entry name" value="HYDROXYLASE, PUTATIVE (AFU_ORTHOLOGUE AFUA_3G01460)-RELATED"/>
    <property type="match status" value="1"/>
</dbReference>
<evidence type="ECO:0000256" key="1">
    <source>
        <dbReference type="ARBA" id="ARBA00022630"/>
    </source>
</evidence>
<evidence type="ECO:0000259" key="4">
    <source>
        <dbReference type="Pfam" id="PF01494"/>
    </source>
</evidence>